<feature type="non-terminal residue" evidence="2">
    <location>
        <position position="149"/>
    </location>
</feature>
<keyword evidence="1" id="KW-0812">Transmembrane</keyword>
<evidence type="ECO:0008006" key="3">
    <source>
        <dbReference type="Google" id="ProtNLM"/>
    </source>
</evidence>
<name>A0A382AM17_9ZZZZ</name>
<feature type="transmembrane region" description="Helical" evidence="1">
    <location>
        <begin position="7"/>
        <end position="26"/>
    </location>
</feature>
<accession>A0A382AM17</accession>
<evidence type="ECO:0000256" key="1">
    <source>
        <dbReference type="SAM" id="Phobius"/>
    </source>
</evidence>
<sequence length="149" mass="17263">MKLNQKLLYVVIGALLLGFGQVGFYLTQQHTLAASHEAHEQEHEAEVQQEKIKIIHLINYPLGGKTKYLEWVKEVGPSLVQAEVQRIRSYDNFDGGNPHRLVEMEFDSIEDMQKFQRRSEIRSILDDLSNHTSSSHTHTFVQRSDYLKL</sequence>
<evidence type="ECO:0000313" key="2">
    <source>
        <dbReference type="EMBL" id="SVB02073.1"/>
    </source>
</evidence>
<gene>
    <name evidence="2" type="ORF">METZ01_LOCUS154927</name>
</gene>
<organism evidence="2">
    <name type="scientific">marine metagenome</name>
    <dbReference type="NCBI Taxonomy" id="408172"/>
    <lineage>
        <taxon>unclassified sequences</taxon>
        <taxon>metagenomes</taxon>
        <taxon>ecological metagenomes</taxon>
    </lineage>
</organism>
<keyword evidence="1" id="KW-1133">Transmembrane helix</keyword>
<proteinExistence type="predicted"/>
<protein>
    <recommendedName>
        <fullName evidence="3">ABM domain-containing protein</fullName>
    </recommendedName>
</protein>
<dbReference type="AlphaFoldDB" id="A0A382AM17"/>
<reference evidence="2" key="1">
    <citation type="submission" date="2018-05" db="EMBL/GenBank/DDBJ databases">
        <authorList>
            <person name="Lanie J.A."/>
            <person name="Ng W.-L."/>
            <person name="Kazmierczak K.M."/>
            <person name="Andrzejewski T.M."/>
            <person name="Davidsen T.M."/>
            <person name="Wayne K.J."/>
            <person name="Tettelin H."/>
            <person name="Glass J.I."/>
            <person name="Rusch D."/>
            <person name="Podicherti R."/>
            <person name="Tsui H.-C.T."/>
            <person name="Winkler M.E."/>
        </authorList>
    </citation>
    <scope>NUCLEOTIDE SEQUENCE</scope>
</reference>
<dbReference type="EMBL" id="UINC01025805">
    <property type="protein sequence ID" value="SVB02073.1"/>
    <property type="molecule type" value="Genomic_DNA"/>
</dbReference>
<keyword evidence="1" id="KW-0472">Membrane</keyword>